<dbReference type="EMBL" id="AVPH01000124">
    <property type="protein sequence ID" value="ERE13371.1"/>
    <property type="molecule type" value="Genomic_DNA"/>
</dbReference>
<protein>
    <submittedName>
        <fullName evidence="2">Uncharacterized protein</fullName>
    </submittedName>
</protein>
<dbReference type="Proteomes" id="UP000016426">
    <property type="component" value="Unassembled WGS sequence"/>
</dbReference>
<gene>
    <name evidence="2" type="ORF">O166_04300</name>
</gene>
<keyword evidence="3" id="KW-1185">Reference proteome</keyword>
<feature type="transmembrane region" description="Helical" evidence="1">
    <location>
        <begin position="21"/>
        <end position="44"/>
    </location>
</feature>
<accession>A0ABP2XQK1</accession>
<keyword evidence="1" id="KW-0812">Transmembrane</keyword>
<keyword evidence="1" id="KW-1133">Transmembrane helix</keyword>
<organism evidence="2 3">
    <name type="scientific">Pseudogulbenkiania ferrooxidans EGD-HP2</name>
    <dbReference type="NCBI Taxonomy" id="1388764"/>
    <lineage>
        <taxon>Bacteria</taxon>
        <taxon>Pseudomonadati</taxon>
        <taxon>Pseudomonadota</taxon>
        <taxon>Betaproteobacteria</taxon>
        <taxon>Neisseriales</taxon>
        <taxon>Chromobacteriaceae</taxon>
        <taxon>Pseudogulbenkiania</taxon>
    </lineage>
</organism>
<evidence type="ECO:0000256" key="1">
    <source>
        <dbReference type="SAM" id="Phobius"/>
    </source>
</evidence>
<reference evidence="2 3" key="1">
    <citation type="journal article" date="2013" name="Genome Announc.">
        <title>Genome Sequence of the Pigment-Producing Bacterium Pseudogulbenkiania ferrooxidans, Isolated from Loktak Lake.</title>
        <authorList>
            <person name="Puranik S."/>
            <person name="Talkal R."/>
            <person name="Qureshi A."/>
            <person name="Khardenavis A."/>
            <person name="Kapley A."/>
            <person name="Purohit H.J."/>
        </authorList>
    </citation>
    <scope>NUCLEOTIDE SEQUENCE [LARGE SCALE GENOMIC DNA]</scope>
    <source>
        <strain evidence="2 3">EGD-HP2</strain>
    </source>
</reference>
<evidence type="ECO:0000313" key="3">
    <source>
        <dbReference type="Proteomes" id="UP000016426"/>
    </source>
</evidence>
<proteinExistence type="predicted"/>
<sequence>MYLVWRHCKPKARRRPRISTSVLVLDQAILASFRLNFSTIVLHIRHFWILPMAGIGKQPTSSM</sequence>
<name>A0ABP2XQK1_9NEIS</name>
<evidence type="ECO:0000313" key="2">
    <source>
        <dbReference type="EMBL" id="ERE13371.1"/>
    </source>
</evidence>
<keyword evidence="1" id="KW-0472">Membrane</keyword>
<comment type="caution">
    <text evidence="2">The sequence shown here is derived from an EMBL/GenBank/DDBJ whole genome shotgun (WGS) entry which is preliminary data.</text>
</comment>